<feature type="repeat" description="PPR" evidence="2">
    <location>
        <begin position="234"/>
        <end position="268"/>
    </location>
</feature>
<dbReference type="Proteomes" id="UP000694853">
    <property type="component" value="Unplaced"/>
</dbReference>
<sequence>MMAVARKLLSPTDFRPIPLNAPFFPKDLTASPCDLFNLKPYFHKGSIKEAHNLFDQMSHRNEESWTAIIIGYNSCNHHNRAWTAFSQMLRDGVQSNAFTISAVLKACKGLKALSCGRLAHGMAIKTGNQGSSIYVDNALMDMYATCCDTMDHARIVFDNIVTKNAVSWTTLITGYTHRGDAYGGLRVFRQMFLEEGELSSFSFSIAVRACAMIGSSILGKQVHAAVINHGFESQLPVMNSILDMYCRCRCASEAKQLFSEMSEKDMITWNTLIAGFETLDSRESLCIFSRMVSEGFSPSCFTFTSVLAACANIAVLFRGQQLHGVIVCRGLDNNLEVSNALIDMYAKCGNVADSHKIFSEMPCPDLVSWTSMMIGYGAHGHGKEAVELFDAMVRSGIKPDTIVFMALLHACSHAGLVEEGLRYFRIMTSYYNVAPDRGIYGCVVDLLGRAGRVEEAYQLIEDMPFKPDESIWVALLGACKAHKQPSMAKLAALRVLDMMPNRAGTYAVLSNIYAAEGNWTDFASLRKLMRSIKNKKEAGRSWIELKDQVYSFVVGDRFVLSNVQVCEVLKLLIMQIKDVGYVPDLECNALYIPRR</sequence>
<accession>A0A8B8M5Q5</accession>
<feature type="repeat" description="PPR" evidence="2">
    <location>
        <begin position="365"/>
        <end position="399"/>
    </location>
</feature>
<dbReference type="Pfam" id="PF20431">
    <property type="entry name" value="E_motif"/>
    <property type="match status" value="1"/>
</dbReference>
<reference evidence="4" key="2">
    <citation type="submission" date="2025-08" db="UniProtKB">
        <authorList>
            <consortium name="RefSeq"/>
        </authorList>
    </citation>
    <scope>IDENTIFICATION</scope>
    <source>
        <tissue evidence="4">Young leaves</tissue>
    </source>
</reference>
<dbReference type="InterPro" id="IPR046848">
    <property type="entry name" value="E_motif"/>
</dbReference>
<dbReference type="PANTHER" id="PTHR47926">
    <property type="entry name" value="PENTATRICOPEPTIDE REPEAT-CONTAINING PROTEIN"/>
    <property type="match status" value="1"/>
</dbReference>
<feature type="repeat" description="PPR" evidence="2">
    <location>
        <begin position="61"/>
        <end position="95"/>
    </location>
</feature>
<dbReference type="FunFam" id="1.25.40.10:FF:000353">
    <property type="entry name" value="Pentatricopeptide repeat-containing protein At4g39530"/>
    <property type="match status" value="1"/>
</dbReference>
<dbReference type="FunFam" id="1.25.40.10:FF:000090">
    <property type="entry name" value="Pentatricopeptide repeat-containing protein, chloroplastic"/>
    <property type="match status" value="1"/>
</dbReference>
<organism evidence="3 4">
    <name type="scientific">Abrus precatorius</name>
    <name type="common">Indian licorice</name>
    <name type="synonym">Glycine abrus</name>
    <dbReference type="NCBI Taxonomy" id="3816"/>
    <lineage>
        <taxon>Eukaryota</taxon>
        <taxon>Viridiplantae</taxon>
        <taxon>Streptophyta</taxon>
        <taxon>Embryophyta</taxon>
        <taxon>Tracheophyta</taxon>
        <taxon>Spermatophyta</taxon>
        <taxon>Magnoliopsida</taxon>
        <taxon>eudicotyledons</taxon>
        <taxon>Gunneridae</taxon>
        <taxon>Pentapetalae</taxon>
        <taxon>rosids</taxon>
        <taxon>fabids</taxon>
        <taxon>Fabales</taxon>
        <taxon>Fabaceae</taxon>
        <taxon>Papilionoideae</taxon>
        <taxon>50 kb inversion clade</taxon>
        <taxon>NPAAA clade</taxon>
        <taxon>indigoferoid/millettioid clade</taxon>
        <taxon>Abreae</taxon>
        <taxon>Abrus</taxon>
    </lineage>
</organism>
<gene>
    <name evidence="4" type="primary">LOC113871236</name>
</gene>
<dbReference type="InterPro" id="IPR002885">
    <property type="entry name" value="PPR_rpt"/>
</dbReference>
<dbReference type="NCBIfam" id="TIGR00756">
    <property type="entry name" value="PPR"/>
    <property type="match status" value="3"/>
</dbReference>
<proteinExistence type="predicted"/>
<dbReference type="Pfam" id="PF01535">
    <property type="entry name" value="PPR"/>
    <property type="match status" value="4"/>
</dbReference>
<evidence type="ECO:0000313" key="3">
    <source>
        <dbReference type="Proteomes" id="UP000694853"/>
    </source>
</evidence>
<dbReference type="GO" id="GO:0009451">
    <property type="term" value="P:RNA modification"/>
    <property type="evidence" value="ECO:0007669"/>
    <property type="project" value="InterPro"/>
</dbReference>
<dbReference type="FunFam" id="1.25.40.10:FF:001815">
    <property type="entry name" value="Putative pentatricopeptide repeat-containing protein At1g56570"/>
    <property type="match status" value="1"/>
</dbReference>
<protein>
    <submittedName>
        <fullName evidence="4">Pentatricopeptide repeat-containing protein At1g56570</fullName>
    </submittedName>
</protein>
<evidence type="ECO:0000256" key="1">
    <source>
        <dbReference type="ARBA" id="ARBA00022737"/>
    </source>
</evidence>
<dbReference type="Gene3D" id="1.25.40.10">
    <property type="entry name" value="Tetratricopeptide repeat domain"/>
    <property type="match status" value="5"/>
</dbReference>
<dbReference type="AlphaFoldDB" id="A0A8B8M5Q5"/>
<dbReference type="GeneID" id="113871236"/>
<evidence type="ECO:0000313" key="4">
    <source>
        <dbReference type="RefSeq" id="XP_027363996.1"/>
    </source>
</evidence>
<dbReference type="GO" id="GO:0003723">
    <property type="term" value="F:RNA binding"/>
    <property type="evidence" value="ECO:0007669"/>
    <property type="project" value="InterPro"/>
</dbReference>
<keyword evidence="1" id="KW-0677">Repeat</keyword>
<reference evidence="3" key="1">
    <citation type="journal article" date="2019" name="Toxins">
        <title>Detection of Abrin-Like and Prepropulchellin-Like Toxin Genes and Transcripts Using Whole Genome Sequencing and Full-Length Transcript Sequencing of Abrus precatorius.</title>
        <authorList>
            <person name="Hovde B.T."/>
            <person name="Daligault H.E."/>
            <person name="Hanschen E.R."/>
            <person name="Kunde Y.A."/>
            <person name="Johnson M.B."/>
            <person name="Starkenburg S.R."/>
            <person name="Johnson S.L."/>
        </authorList>
    </citation>
    <scope>NUCLEOTIDE SEQUENCE [LARGE SCALE GENOMIC DNA]</scope>
</reference>
<dbReference type="RefSeq" id="XP_027363996.1">
    <property type="nucleotide sequence ID" value="XM_027508195.1"/>
</dbReference>
<name>A0A8B8M5Q5_ABRPR</name>
<evidence type="ECO:0000256" key="2">
    <source>
        <dbReference type="PROSITE-ProRule" id="PRU00708"/>
    </source>
</evidence>
<dbReference type="Pfam" id="PF13041">
    <property type="entry name" value="PPR_2"/>
    <property type="match status" value="2"/>
</dbReference>
<dbReference type="InterPro" id="IPR011990">
    <property type="entry name" value="TPR-like_helical_dom_sf"/>
</dbReference>
<dbReference type="InterPro" id="IPR046960">
    <property type="entry name" value="PPR_At4g14850-like_plant"/>
</dbReference>
<dbReference type="KEGG" id="aprc:113871236"/>
<dbReference type="PANTHER" id="PTHR47926:SF448">
    <property type="entry name" value="PENTACOTRIPEPTIDE-REPEAT REGION OF PRORP DOMAIN-CONTAINING PROTEIN"/>
    <property type="match status" value="1"/>
</dbReference>
<dbReference type="PROSITE" id="PS51375">
    <property type="entry name" value="PPR"/>
    <property type="match status" value="3"/>
</dbReference>
<dbReference type="OrthoDB" id="609013at2759"/>
<keyword evidence="3" id="KW-1185">Reference proteome</keyword>